<dbReference type="EMBL" id="HE601899">
    <property type="protein sequence ID" value="CCD83272.1"/>
    <property type="molecule type" value="Genomic_DNA"/>
</dbReference>
<reference evidence="7 8" key="1">
    <citation type="submission" date="2011-10" db="EMBL/GenBank/DDBJ databases">
        <authorList>
            <person name="Darby A."/>
        </authorList>
    </citation>
    <scope>NUCLEOTIDE SEQUENCE [LARGE SCALE GENOMIC DNA]</scope>
    <source>
        <strain evidence="7">Red squirrel UK</strain>
    </source>
</reference>
<keyword evidence="3" id="KW-0426">Late protein</keyword>
<organism evidence="7 8">
    <name type="scientific">Squirrelpox virus</name>
    <dbReference type="NCBI Taxonomy" id="240426"/>
    <lineage>
        <taxon>Viruses</taxon>
        <taxon>Varidnaviria</taxon>
        <taxon>Bamfordvirae</taxon>
        <taxon>Nucleocytoviricota</taxon>
        <taxon>Pokkesviricetes</taxon>
        <taxon>Chitovirales</taxon>
        <taxon>Poxviridae</taxon>
        <taxon>Chordopoxvirinae</taxon>
        <taxon>Sciuripoxvirus</taxon>
        <taxon>Sciuripoxvirus squirrelpox</taxon>
    </lineage>
</organism>
<dbReference type="GeneID" id="18158458"/>
<dbReference type="RefSeq" id="YP_008658514.1">
    <property type="nucleotide sequence ID" value="NC_022563.1"/>
</dbReference>
<evidence type="ECO:0000313" key="8">
    <source>
        <dbReference type="Proteomes" id="UP000144311"/>
    </source>
</evidence>
<accession>U3UBA5</accession>
<sequence>MTMNLRLCNGCRHNGVVSDDNYEFCVFCDAVFQRCTRVSKKSNFHVSNKLIHLRNVLRRLLSRQCSGEIIEELRSLMDRNQLSTDDVDANFVSSFLKANERINKKDYKLVFEIINQVKNEKFDLSTEKINEVIEIFKHLVFFCQENTPSKTINYSFFLDKIFAITNVTRNLRPQTVKNYAKNNSNQLVWENFLAHMRSRKRTALVTDYGHEYVFRDERFTACSLEL</sequence>
<reference evidence="7 8" key="2">
    <citation type="submission" date="2013-10" db="EMBL/GenBank/DDBJ databases">
        <title>The genome of epidemic Squirrel Poxvirus reveals novel virulence genes.</title>
        <authorList>
            <person name="Darby A.C."/>
            <person name="McInnes C.J."/>
            <person name="Kjaer K.H."/>
            <person name="Wood A.R."/>
            <person name="Hughes M."/>
            <person name="Martensen P.M."/>
            <person name="Radford A.D."/>
            <person name="Hall N."/>
            <person name="Chantrey J."/>
        </authorList>
    </citation>
    <scope>NUCLEOTIDE SEQUENCE [LARGE SCALE GENOMIC DNA]</scope>
    <source>
        <strain evidence="7">Red squirrel UK</strain>
    </source>
</reference>
<evidence type="ECO:0000256" key="2">
    <source>
        <dbReference type="ARBA" id="ARBA00021729"/>
    </source>
</evidence>
<keyword evidence="4" id="KW-0804">Transcription</keyword>
<evidence type="ECO:0000256" key="5">
    <source>
        <dbReference type="ARBA" id="ARBA00023159"/>
    </source>
</evidence>
<proteinExistence type="predicted"/>
<protein>
    <recommendedName>
        <fullName evidence="2">Viral late gene transcription factor 3</fullName>
    </recommendedName>
</protein>
<keyword evidence="8" id="KW-1185">Reference proteome</keyword>
<name>U3UBA5_9POXV</name>
<evidence type="ECO:0000256" key="4">
    <source>
        <dbReference type="ARBA" id="ARBA00023015"/>
    </source>
</evidence>
<evidence type="ECO:0000313" key="7">
    <source>
        <dbReference type="EMBL" id="CCD83272.1"/>
    </source>
</evidence>
<comment type="function">
    <text evidence="1">Acts with RNA polymerase to initiate transcription from late gene promoters.</text>
</comment>
<dbReference type="KEGG" id="vg:18158458"/>
<keyword evidence="5" id="KW-0010">Activator</keyword>
<dbReference type="GO" id="GO:0046782">
    <property type="term" value="P:regulation of viral transcription"/>
    <property type="evidence" value="ECO:0007669"/>
    <property type="project" value="InterPro"/>
</dbReference>
<dbReference type="InterPro" id="IPR014900">
    <property type="entry name" value="VLTF-3_Zn_ribbon"/>
</dbReference>
<dbReference type="Pfam" id="PF04947">
    <property type="entry name" value="Pox_VLTF3"/>
    <property type="match status" value="1"/>
</dbReference>
<dbReference type="InterPro" id="IPR007031">
    <property type="entry name" value="Poxvirus_VLTF3"/>
</dbReference>
<evidence type="ECO:0000259" key="6">
    <source>
        <dbReference type="Pfam" id="PF08792"/>
    </source>
</evidence>
<gene>
    <name evidence="7" type="primary">A2L</name>
    <name evidence="7" type="ORF">SQPV_0890</name>
</gene>
<dbReference type="Pfam" id="PF08792">
    <property type="entry name" value="A2L_zn_ribbon"/>
    <property type="match status" value="1"/>
</dbReference>
<keyword evidence="4" id="KW-0805">Transcription regulation</keyword>
<dbReference type="OrthoDB" id="8863at10239"/>
<evidence type="ECO:0000256" key="1">
    <source>
        <dbReference type="ARBA" id="ARBA00003347"/>
    </source>
</evidence>
<feature type="domain" description="Viral late gene transcription factor 3 zinc ribbon" evidence="6">
    <location>
        <begin position="3"/>
        <end position="33"/>
    </location>
</feature>
<dbReference type="Proteomes" id="UP000144311">
    <property type="component" value="Segment"/>
</dbReference>
<evidence type="ECO:0000256" key="3">
    <source>
        <dbReference type="ARBA" id="ARBA00022921"/>
    </source>
</evidence>